<dbReference type="PANTHER" id="PTHR18952">
    <property type="entry name" value="CARBONIC ANHYDRASE"/>
    <property type="match status" value="1"/>
</dbReference>
<dbReference type="Gene3D" id="3.10.200.10">
    <property type="entry name" value="Alpha carbonic anhydrase"/>
    <property type="match status" value="2"/>
</dbReference>
<dbReference type="EMBL" id="JXLN01010129">
    <property type="protein sequence ID" value="KPM05173.1"/>
    <property type="molecule type" value="Genomic_DNA"/>
</dbReference>
<reference evidence="3 4" key="1">
    <citation type="journal article" date="2015" name="Parasit. Vectors">
        <title>Draft genome of the scabies mite.</title>
        <authorList>
            <person name="Rider S.D.Jr."/>
            <person name="Morgan M.S."/>
            <person name="Arlian L.G."/>
        </authorList>
    </citation>
    <scope>NUCLEOTIDE SEQUENCE [LARGE SCALE GENOMIC DNA]</scope>
    <source>
        <strain evidence="3">Arlian Lab</strain>
    </source>
</reference>
<dbReference type="InterPro" id="IPR023561">
    <property type="entry name" value="Carbonic_anhydrase_a-class"/>
</dbReference>
<evidence type="ECO:0000256" key="2">
    <source>
        <dbReference type="SAM" id="MobiDB-lite"/>
    </source>
</evidence>
<dbReference type="OrthoDB" id="6505958at2759"/>
<dbReference type="SMART" id="SM01057">
    <property type="entry name" value="Carb_anhydrase"/>
    <property type="match status" value="1"/>
</dbReference>
<proteinExistence type="inferred from homology"/>
<gene>
    <name evidence="3" type="ORF">QR98_0036320</name>
</gene>
<dbReference type="SUPFAM" id="SSF51069">
    <property type="entry name" value="Carbonic anhydrase"/>
    <property type="match status" value="1"/>
</dbReference>
<evidence type="ECO:0000313" key="3">
    <source>
        <dbReference type="EMBL" id="KPM05173.1"/>
    </source>
</evidence>
<dbReference type="CDD" id="cd00326">
    <property type="entry name" value="alpha_CA"/>
    <property type="match status" value="1"/>
</dbReference>
<dbReference type="Pfam" id="PF00194">
    <property type="entry name" value="Carb_anhydrase"/>
    <property type="match status" value="2"/>
</dbReference>
<feature type="region of interest" description="Disordered" evidence="2">
    <location>
        <begin position="215"/>
        <end position="248"/>
    </location>
</feature>
<comment type="caution">
    <text evidence="3">The sequence shown here is derived from an EMBL/GenBank/DDBJ whole genome shotgun (WGS) entry which is preliminary data.</text>
</comment>
<dbReference type="GO" id="GO:0008270">
    <property type="term" value="F:zinc ion binding"/>
    <property type="evidence" value="ECO:0007669"/>
    <property type="project" value="InterPro"/>
</dbReference>
<dbReference type="InterPro" id="IPR001148">
    <property type="entry name" value="CA_dom"/>
</dbReference>
<accession>A0A132A2L8</accession>
<dbReference type="GO" id="GO:0004089">
    <property type="term" value="F:carbonate dehydratase activity"/>
    <property type="evidence" value="ECO:0007669"/>
    <property type="project" value="InterPro"/>
</dbReference>
<protein>
    <submittedName>
        <fullName evidence="3">Carbonic anhydrase-like protein 1</fullName>
    </submittedName>
</protein>
<comment type="similarity">
    <text evidence="1">Belongs to the alpha-carbonic anhydrase family.</text>
</comment>
<sequence>TFLDSWNYWGKNGEKHWSQKFRDCKGPFQSPINIETEKILHLPDLQLSFINYDQQLFSLKMTNNGHGIILEPTLRTYANGVECFIGGSAVNYDIYQFLQFHFHWRNSHSNGSEHAIDGKKFSMEETNQHNPYLDPIIEHINQIEEVHRSIHLNRPIQLTNLLPNDLEYFYRYYGSYTTPGCQETVTWIIFPQPLNIGYKQMDKFRQFLFNSLHRSDSDSNHNHHHHHHHQHQQHQRRRRKKKRKIKKKMMKMRLMKVKLVSIEKFKI</sequence>
<feature type="non-terminal residue" evidence="3">
    <location>
        <position position="1"/>
    </location>
</feature>
<dbReference type="Proteomes" id="UP000616769">
    <property type="component" value="Unassembled WGS sequence"/>
</dbReference>
<evidence type="ECO:0000256" key="1">
    <source>
        <dbReference type="ARBA" id="ARBA00010718"/>
    </source>
</evidence>
<dbReference type="AlphaFoldDB" id="A0A132A2L8"/>
<dbReference type="InterPro" id="IPR036398">
    <property type="entry name" value="CA_dom_sf"/>
</dbReference>
<dbReference type="GO" id="GO:0005737">
    <property type="term" value="C:cytoplasm"/>
    <property type="evidence" value="ECO:0007669"/>
    <property type="project" value="TreeGrafter"/>
</dbReference>
<name>A0A132A2L8_SARSC</name>
<dbReference type="VEuPathDB" id="VectorBase:SSCA006375"/>
<evidence type="ECO:0000313" key="4">
    <source>
        <dbReference type="Proteomes" id="UP000616769"/>
    </source>
</evidence>
<dbReference type="PANTHER" id="PTHR18952:SF124">
    <property type="entry name" value="CARBONIC ANHYDRASE 7"/>
    <property type="match status" value="1"/>
</dbReference>
<dbReference type="PROSITE" id="PS51144">
    <property type="entry name" value="ALPHA_CA_2"/>
    <property type="match status" value="1"/>
</dbReference>
<feature type="compositionally biased region" description="Basic residues" evidence="2">
    <location>
        <begin position="222"/>
        <end position="248"/>
    </location>
</feature>
<organism evidence="3 4">
    <name type="scientific">Sarcoptes scabiei</name>
    <name type="common">Itch mite</name>
    <name type="synonym">Acarus scabiei</name>
    <dbReference type="NCBI Taxonomy" id="52283"/>
    <lineage>
        <taxon>Eukaryota</taxon>
        <taxon>Metazoa</taxon>
        <taxon>Ecdysozoa</taxon>
        <taxon>Arthropoda</taxon>
        <taxon>Chelicerata</taxon>
        <taxon>Arachnida</taxon>
        <taxon>Acari</taxon>
        <taxon>Acariformes</taxon>
        <taxon>Sarcoptiformes</taxon>
        <taxon>Astigmata</taxon>
        <taxon>Psoroptidia</taxon>
        <taxon>Sarcoptoidea</taxon>
        <taxon>Sarcoptidae</taxon>
        <taxon>Sarcoptinae</taxon>
        <taxon>Sarcoptes</taxon>
    </lineage>
</organism>